<evidence type="ECO:0000313" key="2">
    <source>
        <dbReference type="EMBL" id="EDS45284.1"/>
    </source>
</evidence>
<dbReference type="KEGG" id="cqu:CpipJ_CPIJ017280"/>
<dbReference type="Proteomes" id="UP000002320">
    <property type="component" value="Unassembled WGS sequence"/>
</dbReference>
<dbReference type="OrthoDB" id="7858380at2759"/>
<reference evidence="2" key="1">
    <citation type="submission" date="2007-03" db="EMBL/GenBank/DDBJ databases">
        <title>Annotation of Culex pipiens quinquefasciatus.</title>
        <authorList>
            <consortium name="The Broad Institute Genome Sequencing Platform"/>
            <person name="Atkinson P.W."/>
            <person name="Hemingway J."/>
            <person name="Christensen B.M."/>
            <person name="Higgs S."/>
            <person name="Kodira C."/>
            <person name="Hannick L."/>
            <person name="Megy K."/>
            <person name="O'Leary S."/>
            <person name="Pearson M."/>
            <person name="Haas B.J."/>
            <person name="Mauceli E."/>
            <person name="Wortman J.R."/>
            <person name="Lee N.H."/>
            <person name="Guigo R."/>
            <person name="Stanke M."/>
            <person name="Alvarado L."/>
            <person name="Amedeo P."/>
            <person name="Antoine C.H."/>
            <person name="Arensburger P."/>
            <person name="Bidwell S.L."/>
            <person name="Crawford M."/>
            <person name="Camaro F."/>
            <person name="Devon K."/>
            <person name="Engels R."/>
            <person name="Hammond M."/>
            <person name="Howarth C."/>
            <person name="Koehrsen M."/>
            <person name="Lawson D."/>
            <person name="Montgomery P."/>
            <person name="Nene V."/>
            <person name="Nusbaum C."/>
            <person name="Puiu D."/>
            <person name="Romero-Severson J."/>
            <person name="Severson D.W."/>
            <person name="Shumway M."/>
            <person name="Sisk P."/>
            <person name="Stolte C."/>
            <person name="Zeng Q."/>
            <person name="Eisenstadt E."/>
            <person name="Fraser-Liggett C."/>
            <person name="Strausberg R."/>
            <person name="Galagan J."/>
            <person name="Birren B."/>
            <person name="Collins F.H."/>
        </authorList>
    </citation>
    <scope>NUCLEOTIDE SEQUENCE [LARGE SCALE GENOMIC DNA]</scope>
    <source>
        <strain evidence="2">JHB</strain>
    </source>
</reference>
<proteinExistence type="predicted"/>
<dbReference type="AlphaFoldDB" id="B0XD49"/>
<protein>
    <submittedName>
        <fullName evidence="2 3">Uncharacterized protein</fullName>
    </submittedName>
</protein>
<keyword evidence="1" id="KW-1133">Transmembrane helix</keyword>
<dbReference type="eggNOG" id="ENOG502STQJ">
    <property type="taxonomic scope" value="Eukaryota"/>
</dbReference>
<keyword evidence="1" id="KW-0472">Membrane</keyword>
<dbReference type="GO" id="GO:0007411">
    <property type="term" value="P:axon guidance"/>
    <property type="evidence" value="ECO:0007669"/>
    <property type="project" value="InterPro"/>
</dbReference>
<keyword evidence="1" id="KW-0812">Transmembrane</keyword>
<keyword evidence="4" id="KW-1185">Reference proteome</keyword>
<dbReference type="InterPro" id="IPR031878">
    <property type="entry name" value="Commissureless"/>
</dbReference>
<accession>B0XD49</accession>
<evidence type="ECO:0000313" key="3">
    <source>
        <dbReference type="EnsemblMetazoa" id="CPIJ017280-PA"/>
    </source>
</evidence>
<dbReference type="EMBL" id="DS232740">
    <property type="protein sequence ID" value="EDS45284.1"/>
    <property type="molecule type" value="Genomic_DNA"/>
</dbReference>
<dbReference type="EnsemblMetazoa" id="CPIJ017280-RA">
    <property type="protein sequence ID" value="CPIJ017280-PA"/>
    <property type="gene ID" value="CPIJ017280"/>
</dbReference>
<dbReference type="VEuPathDB" id="VectorBase:CQUJHB010808"/>
<name>B0XD49_CULQU</name>
<feature type="transmembrane region" description="Helical" evidence="1">
    <location>
        <begin position="113"/>
        <end position="135"/>
    </location>
</feature>
<dbReference type="InParanoid" id="B0XD49"/>
<organism>
    <name type="scientific">Culex quinquefasciatus</name>
    <name type="common">Southern house mosquito</name>
    <name type="synonym">Culex pungens</name>
    <dbReference type="NCBI Taxonomy" id="7176"/>
    <lineage>
        <taxon>Eukaryota</taxon>
        <taxon>Metazoa</taxon>
        <taxon>Ecdysozoa</taxon>
        <taxon>Arthropoda</taxon>
        <taxon>Hexapoda</taxon>
        <taxon>Insecta</taxon>
        <taxon>Pterygota</taxon>
        <taxon>Neoptera</taxon>
        <taxon>Endopterygota</taxon>
        <taxon>Diptera</taxon>
        <taxon>Nematocera</taxon>
        <taxon>Culicoidea</taxon>
        <taxon>Culicidae</taxon>
        <taxon>Culicinae</taxon>
        <taxon>Culicini</taxon>
        <taxon>Culex</taxon>
        <taxon>Culex</taxon>
    </lineage>
</organism>
<sequence>MIDNLESKITFEIPNSLDFDKLIRAGGQNYSSFWQNLHHQQDLAARAAGMGSLGMAGTDYNATVAAAADFNLLNSLQSFASRSSSSSGGGGVLLGDGSEQLLDPTYERFIGDVWVGIVLTLMILSSIFCMCSCFLTTSFASGNEVVSTAAGITRSWNNGYTPPPTSGTRSTGAGHVFLSRSATTMGGQLLLSYSSLFCATCLDAPEYVDGLWDYGGRIHRSAWFPASVGITAGEAGVLSRDGWSEDQNGGVARAVPTPERCRGRSSCVSDRARRYDVPRGEYRGCRVAYGGRMRLRRPVREAYEHRGVLWAQWDGN</sequence>
<evidence type="ECO:0000313" key="4">
    <source>
        <dbReference type="Proteomes" id="UP000002320"/>
    </source>
</evidence>
<reference evidence="3" key="2">
    <citation type="submission" date="2021-02" db="UniProtKB">
        <authorList>
            <consortium name="EnsemblMetazoa"/>
        </authorList>
    </citation>
    <scope>IDENTIFICATION</scope>
    <source>
        <strain evidence="3">JHB</strain>
    </source>
</reference>
<dbReference type="VEuPathDB" id="VectorBase:CPIJ017280"/>
<dbReference type="Pfam" id="PF15957">
    <property type="entry name" value="Comm"/>
    <property type="match status" value="1"/>
</dbReference>
<evidence type="ECO:0000256" key="1">
    <source>
        <dbReference type="SAM" id="Phobius"/>
    </source>
</evidence>
<dbReference type="HOGENOM" id="CLU_880695_0_0_1"/>
<gene>
    <name evidence="3" type="primary">6051084</name>
    <name evidence="2" type="ORF">CpipJ_CPIJ017280</name>
</gene>